<evidence type="ECO:0000313" key="8">
    <source>
        <dbReference type="Proteomes" id="UP000315010"/>
    </source>
</evidence>
<keyword evidence="3 7" id="KW-0326">Glycosidase</keyword>
<feature type="domain" description="Glycoside hydrolase family 2 immunoglobulin-like beta-sandwich" evidence="4">
    <location>
        <begin position="205"/>
        <end position="306"/>
    </location>
</feature>
<feature type="domain" description="Glycosyl hydrolases family 2 sugar binding" evidence="6">
    <location>
        <begin position="42"/>
        <end position="161"/>
    </location>
</feature>
<organism evidence="7 8">
    <name type="scientific">Novipirellula herctigrandis</name>
    <dbReference type="NCBI Taxonomy" id="2527986"/>
    <lineage>
        <taxon>Bacteria</taxon>
        <taxon>Pseudomonadati</taxon>
        <taxon>Planctomycetota</taxon>
        <taxon>Planctomycetia</taxon>
        <taxon>Pirellulales</taxon>
        <taxon>Pirellulaceae</taxon>
        <taxon>Novipirellula</taxon>
    </lineage>
</organism>
<evidence type="ECO:0000256" key="2">
    <source>
        <dbReference type="ARBA" id="ARBA00022801"/>
    </source>
</evidence>
<dbReference type="Pfam" id="PF02837">
    <property type="entry name" value="Glyco_hydro_2_N"/>
    <property type="match status" value="1"/>
</dbReference>
<protein>
    <submittedName>
        <fullName evidence="7">Beta-glucuronidase</fullName>
        <ecNumber evidence="7">3.2.1.31</ecNumber>
    </submittedName>
</protein>
<dbReference type="InterPro" id="IPR051913">
    <property type="entry name" value="GH2_Domain-Containing"/>
</dbReference>
<dbReference type="GO" id="GO:0004566">
    <property type="term" value="F:beta-glucuronidase activity"/>
    <property type="evidence" value="ECO:0007669"/>
    <property type="project" value="UniProtKB-EC"/>
</dbReference>
<feature type="domain" description="Glycoside hydrolase family 2 catalytic" evidence="5">
    <location>
        <begin position="309"/>
        <end position="463"/>
    </location>
</feature>
<dbReference type="InterPro" id="IPR008979">
    <property type="entry name" value="Galactose-bd-like_sf"/>
</dbReference>
<dbReference type="SUPFAM" id="SSF51445">
    <property type="entry name" value="(Trans)glycosidases"/>
    <property type="match status" value="1"/>
</dbReference>
<evidence type="ECO:0000256" key="1">
    <source>
        <dbReference type="ARBA" id="ARBA00007401"/>
    </source>
</evidence>
<keyword evidence="8" id="KW-1185">Reference proteome</keyword>
<dbReference type="SUPFAM" id="SSF49785">
    <property type="entry name" value="Galactose-binding domain-like"/>
    <property type="match status" value="1"/>
</dbReference>
<sequence length="978" mass="110041">MPQEMRISLPINRRIALFIATTAVAVLSFFSEVHAESRELLSLDGTWEIVFDSENEGREANWHHDDIFSQRSNTRPIHVPSCWELIEQDYEGVAFYRRKFEVPSSWAGKTVRLRFDAVNYLTEVWLNGEVVGFHEGGFTPFEFRVDSLLKPGKQNTLILRVVGPIILQNKNIDGVGPLETPQWRGGITGGVWQSVQLIATEEALVKDVFIVPKIENDTATFHLELQNTGSGSKSVQLVTTIRSANDPDHIVGTSVREVILRPGVSMHTETIQVPGARYWSPDDPHLYQADVELEGSDQWTSRFGMREFTIRDKQFYLNGEPIYLKATFFEGLYPNGIAYPDSREMAIREIQLAKEAGFNMIRPWRRPPAPMWLDLADELGVLVVGSPALECMRLPLSTPYLPARVEREVREAVLRDRNRACVVQWELFNELHRPILKQMMRPMALLTRELDPTRLILDESGGWAYGARMYLPNEHEPIRFNDIHNYPGPFINKRLHDGFLSIGLTKEQKEARGINARTPGRNVVPGLMSFVSELGYGSLPNLVDNNERFRQEGNPLTPAYRYHHRLAEGQRRVLEESGFGEFYPNLEQFCLDQQSIHGGANKRMIEAVRSNPLVSGYCIHALSAGDWIMGAGLIDLWRRPKSHAYEATKAANQPRILVIRMSPRNVYASRGSELQVVGVNEQASLNGILTVQMTSKSGETVFSNETRTHWNEGVSTLFTEQLDTQSLRGGYTITATLSAEDGSIVTENSGAFDVFAEQDLAIPKEQIAVLDLDGRLTRWLRLQGVDAMEFDASTPRSIPVFVTRVAAGTSAEQQRFADLMRFIRAGGTAVYVQGVGKFYKRGDSNQVQSSTVPVAARVQAAQGLWSCIPHLVREHPIFKGLPSGGMMRDIYENVWAAQSLRDMEVEPIVASIGFKWFSENHKLHYSGPGESWWGSDLAIVPHGEGRVIISQLRIVENLGSEPVADKLLFNLIEFTADN</sequence>
<dbReference type="Gene3D" id="2.60.40.10">
    <property type="entry name" value="Immunoglobulins"/>
    <property type="match status" value="1"/>
</dbReference>
<evidence type="ECO:0000256" key="3">
    <source>
        <dbReference type="ARBA" id="ARBA00023295"/>
    </source>
</evidence>
<dbReference type="InterPro" id="IPR006104">
    <property type="entry name" value="Glyco_hydro_2_N"/>
</dbReference>
<dbReference type="InterPro" id="IPR006103">
    <property type="entry name" value="Glyco_hydro_2_cat"/>
</dbReference>
<dbReference type="Gene3D" id="2.60.120.260">
    <property type="entry name" value="Galactose-binding domain-like"/>
    <property type="match status" value="1"/>
</dbReference>
<dbReference type="SUPFAM" id="SSF49303">
    <property type="entry name" value="beta-Galactosidase/glucuronidase domain"/>
    <property type="match status" value="1"/>
</dbReference>
<evidence type="ECO:0000259" key="6">
    <source>
        <dbReference type="Pfam" id="PF02837"/>
    </source>
</evidence>
<dbReference type="Pfam" id="PF02836">
    <property type="entry name" value="Glyco_hydro_2_C"/>
    <property type="match status" value="1"/>
</dbReference>
<evidence type="ECO:0000313" key="7">
    <source>
        <dbReference type="EMBL" id="TWT84061.1"/>
    </source>
</evidence>
<dbReference type="EC" id="3.2.1.31" evidence="7"/>
<dbReference type="GO" id="GO:0005975">
    <property type="term" value="P:carbohydrate metabolic process"/>
    <property type="evidence" value="ECO:0007669"/>
    <property type="project" value="InterPro"/>
</dbReference>
<dbReference type="Gene3D" id="3.20.20.80">
    <property type="entry name" value="Glycosidases"/>
    <property type="match status" value="1"/>
</dbReference>
<dbReference type="AlphaFoldDB" id="A0A5C5ZB18"/>
<name>A0A5C5ZB18_9BACT</name>
<dbReference type="InterPro" id="IPR006102">
    <property type="entry name" value="Ig-like_GH2"/>
</dbReference>
<dbReference type="Pfam" id="PF00703">
    <property type="entry name" value="Glyco_hydro_2"/>
    <property type="match status" value="1"/>
</dbReference>
<dbReference type="PANTHER" id="PTHR42732">
    <property type="entry name" value="BETA-GALACTOSIDASE"/>
    <property type="match status" value="1"/>
</dbReference>
<dbReference type="Proteomes" id="UP000315010">
    <property type="component" value="Unassembled WGS sequence"/>
</dbReference>
<dbReference type="EMBL" id="SJPJ01000001">
    <property type="protein sequence ID" value="TWT84061.1"/>
    <property type="molecule type" value="Genomic_DNA"/>
</dbReference>
<reference evidence="7 8" key="1">
    <citation type="submission" date="2019-02" db="EMBL/GenBank/DDBJ databases">
        <title>Deep-cultivation of Planctomycetes and their phenomic and genomic characterization uncovers novel biology.</title>
        <authorList>
            <person name="Wiegand S."/>
            <person name="Jogler M."/>
            <person name="Boedeker C."/>
            <person name="Pinto D."/>
            <person name="Vollmers J."/>
            <person name="Rivas-Marin E."/>
            <person name="Kohn T."/>
            <person name="Peeters S.H."/>
            <person name="Heuer A."/>
            <person name="Rast P."/>
            <person name="Oberbeckmann S."/>
            <person name="Bunk B."/>
            <person name="Jeske O."/>
            <person name="Meyerdierks A."/>
            <person name="Storesund J.E."/>
            <person name="Kallscheuer N."/>
            <person name="Luecker S."/>
            <person name="Lage O.M."/>
            <person name="Pohl T."/>
            <person name="Merkel B.J."/>
            <person name="Hornburger P."/>
            <person name="Mueller R.-W."/>
            <person name="Bruemmer F."/>
            <person name="Labrenz M."/>
            <person name="Spormann A.M."/>
            <person name="Op Den Camp H."/>
            <person name="Overmann J."/>
            <person name="Amann R."/>
            <person name="Jetten M.S.M."/>
            <person name="Mascher T."/>
            <person name="Medema M.H."/>
            <person name="Devos D.P."/>
            <person name="Kaster A.-K."/>
            <person name="Ovreas L."/>
            <person name="Rohde M."/>
            <person name="Galperin M.Y."/>
            <person name="Jogler C."/>
        </authorList>
    </citation>
    <scope>NUCLEOTIDE SEQUENCE [LARGE SCALE GENOMIC DNA]</scope>
    <source>
        <strain evidence="7 8">CA13</strain>
    </source>
</reference>
<dbReference type="InterPro" id="IPR036156">
    <property type="entry name" value="Beta-gal/glucu_dom_sf"/>
</dbReference>
<comment type="caution">
    <text evidence="7">The sequence shown here is derived from an EMBL/GenBank/DDBJ whole genome shotgun (WGS) entry which is preliminary data.</text>
</comment>
<dbReference type="OrthoDB" id="285989at2"/>
<evidence type="ECO:0000259" key="5">
    <source>
        <dbReference type="Pfam" id="PF02836"/>
    </source>
</evidence>
<comment type="similarity">
    <text evidence="1">Belongs to the glycosyl hydrolase 2 family.</text>
</comment>
<dbReference type="InterPro" id="IPR013783">
    <property type="entry name" value="Ig-like_fold"/>
</dbReference>
<accession>A0A5C5ZB18</accession>
<evidence type="ECO:0000259" key="4">
    <source>
        <dbReference type="Pfam" id="PF00703"/>
    </source>
</evidence>
<dbReference type="PANTHER" id="PTHR42732:SF1">
    <property type="entry name" value="BETA-MANNOSIDASE"/>
    <property type="match status" value="1"/>
</dbReference>
<proteinExistence type="inferred from homology"/>
<gene>
    <name evidence="7" type="primary">uidA_2</name>
    <name evidence="7" type="ORF">CA13_55370</name>
</gene>
<dbReference type="InterPro" id="IPR017853">
    <property type="entry name" value="GH"/>
</dbReference>
<keyword evidence="2 7" id="KW-0378">Hydrolase</keyword>